<dbReference type="PANTHER" id="PTHR38032:SF1">
    <property type="entry name" value="RNA-BINDING PROTEIN KHPB N-TERMINAL DOMAIN-CONTAINING PROTEIN"/>
    <property type="match status" value="1"/>
</dbReference>
<name>A0ABS7AIW0_9CLOT</name>
<dbReference type="EMBL" id="JAHXPT010000001">
    <property type="protein sequence ID" value="MBW6408603.1"/>
    <property type="molecule type" value="Genomic_DNA"/>
</dbReference>
<dbReference type="SMART" id="SM01245">
    <property type="entry name" value="Jag_N"/>
    <property type="match status" value="1"/>
</dbReference>
<organism evidence="2 3">
    <name type="scientific">Clostridium weizhouense</name>
    <dbReference type="NCBI Taxonomy" id="2859781"/>
    <lineage>
        <taxon>Bacteria</taxon>
        <taxon>Bacillati</taxon>
        <taxon>Bacillota</taxon>
        <taxon>Clostridia</taxon>
        <taxon>Eubacteriales</taxon>
        <taxon>Clostridiaceae</taxon>
        <taxon>Clostridium</taxon>
    </lineage>
</organism>
<comment type="caution">
    <text evidence="2">The sequence shown here is derived from an EMBL/GenBank/DDBJ whole genome shotgun (WGS) entry which is preliminary data.</text>
</comment>
<sequence length="660" mass="73907">MGLLFSGTTLDECLKNASDELKIPKESLTYKILEQKHIFFKKHVKIEVSQYDTVTKEDDVIIETKLEEQTKEDENDIYIKSEKGIKVENGKIITTDKAYLDTNCVTIQPCDGIDLLINGKECTSTIVIHSDDKIETKIIKKHATRKVDISISEDKMEAYITIIYTPEYYHELIDKPCCENLVLEVKEVEGEYPPKYTYDELLTILKEKRIVYGIMKDNLNAICKSGNSVEHILVAKGEKIVEDIPDNIQVFFETTKKRILTNENERVDYRNMYSISNVKVDDILAEKVEGKDGKDGIDIFGKNVKRIRAKKIVLKAGEGCTLKGNKVIALIEGRPSCKSGVYSVNQVYTINDVDMKSGNINFIGDVEITGSIKYGTEVKSGNSVTVKKNVEEAKISAGGQITVEANVLNSKITSGSEDINKKKHLEILKQYETIIEELIIAAKQIKDKRLLGDNKCDGEIIKILIENKFKNIPRLSMLIISFELNDGITENAMLTFIREKIIGLGPINIKNYFELYDFKKMVTTEIDTLSEEITIPTDVYIGYVQDSTIEASGSVFITGKGQYVSKITALNNIEFTQSGSVCRGGILCAGNEVKLKTVGSIAGVLTRIEVPRTGIITADIAYQNTVFCFGEKQIILDVASRDVKAYLGKDGMINVDRFLL</sequence>
<feature type="domain" description="RNA-binding protein KhpB N-terminal" evidence="1">
    <location>
        <begin position="4"/>
        <end position="51"/>
    </location>
</feature>
<evidence type="ECO:0000313" key="2">
    <source>
        <dbReference type="EMBL" id="MBW6408603.1"/>
    </source>
</evidence>
<evidence type="ECO:0000259" key="1">
    <source>
        <dbReference type="SMART" id="SM01245"/>
    </source>
</evidence>
<dbReference type="Gene3D" id="3.30.30.80">
    <property type="entry name" value="probable RNA-binding protein from clostridium symbiosum atcc 14940"/>
    <property type="match status" value="1"/>
</dbReference>
<dbReference type="PANTHER" id="PTHR38032">
    <property type="entry name" value="POLYMERASE-RELATED"/>
    <property type="match status" value="1"/>
</dbReference>
<dbReference type="InterPro" id="IPR032782">
    <property type="entry name" value="KhpB_N"/>
</dbReference>
<dbReference type="Pfam" id="PF14804">
    <property type="entry name" value="Jag_N"/>
    <property type="match status" value="1"/>
</dbReference>
<dbReference type="InterPro" id="IPR005646">
    <property type="entry name" value="FapA"/>
</dbReference>
<dbReference type="InterPro" id="IPR046866">
    <property type="entry name" value="FapA_N"/>
</dbReference>
<dbReference type="RefSeq" id="WP_219777666.1">
    <property type="nucleotide sequence ID" value="NZ_JAHXPT010000001.1"/>
</dbReference>
<keyword evidence="3" id="KW-1185">Reference proteome</keyword>
<accession>A0ABS7AIW0</accession>
<dbReference type="InterPro" id="IPR038247">
    <property type="entry name" value="Jag_N_dom_sf"/>
</dbReference>
<gene>
    <name evidence="2" type="ORF">KYD98_00690</name>
</gene>
<dbReference type="InterPro" id="IPR046865">
    <property type="entry name" value="FapA_b_solenoid"/>
</dbReference>
<dbReference type="Pfam" id="PF20250">
    <property type="entry name" value="FapA_N"/>
    <property type="match status" value="1"/>
</dbReference>
<reference evidence="2 3" key="1">
    <citation type="submission" date="2021-07" db="EMBL/GenBank/DDBJ databases">
        <title>Clostridium weizhouense sp. nov., an anaerobic bacterium isolated from activated sludge of Petroleum wastewater.</title>
        <authorList>
            <person name="Li Q."/>
        </authorList>
    </citation>
    <scope>NUCLEOTIDE SEQUENCE [LARGE SCALE GENOMIC DNA]</scope>
    <source>
        <strain evidence="2 3">YB-6</strain>
    </source>
</reference>
<evidence type="ECO:0000313" key="3">
    <source>
        <dbReference type="Proteomes" id="UP001519921"/>
    </source>
</evidence>
<dbReference type="Proteomes" id="UP001519921">
    <property type="component" value="Unassembled WGS sequence"/>
</dbReference>
<dbReference type="Pfam" id="PF03961">
    <property type="entry name" value="FapA"/>
    <property type="match status" value="1"/>
</dbReference>
<protein>
    <submittedName>
        <fullName evidence="2">FapA family protein</fullName>
    </submittedName>
</protein>
<proteinExistence type="predicted"/>